<sequence>MIKLGTRGSQLATSQSQTIADALGELGFDVELTIIRSEGDNQKVALNAFKRPGAFVARLQEAVIDGSVDMAVHSFKDLPSAIPQPLITAAVPKRASERDVLVTRDGLELADLPKNAKVGTSSPRRQAALLRARPDLQIFPTRGNVDTRLKKARNGELDAVVLAEAGLQRLGLLDENMTRISLDVLLPAPAQGALAVECRGDNEDLVHGIGKLDHLESRVVVSAERAILTGVDAACTTAVGAHAQLDGNTLTLRADLANWRGVDFARAEHSIELPGDPKEIDETQKALWCEKARELGLKTAAELLAQAQPNS</sequence>
<dbReference type="OrthoDB" id="9810298at2"/>
<dbReference type="InterPro" id="IPR036803">
    <property type="entry name" value="Porphobilinogen_deaminase_C_sf"/>
</dbReference>
<dbReference type="PATRIC" id="fig|883161.3.peg.1642"/>
<comment type="catalytic activity">
    <reaction evidence="6 7">
        <text>4 porphobilinogen + H2O = hydroxymethylbilane + 4 NH4(+)</text>
        <dbReference type="Rhea" id="RHEA:13185"/>
        <dbReference type="ChEBI" id="CHEBI:15377"/>
        <dbReference type="ChEBI" id="CHEBI:28938"/>
        <dbReference type="ChEBI" id="CHEBI:57845"/>
        <dbReference type="ChEBI" id="CHEBI:58126"/>
        <dbReference type="EC" id="2.5.1.61"/>
    </reaction>
</comment>
<dbReference type="Gene3D" id="3.30.160.40">
    <property type="entry name" value="Porphobilinogen deaminase, C-terminal domain"/>
    <property type="match status" value="1"/>
</dbReference>
<dbReference type="Proteomes" id="UP000014417">
    <property type="component" value="Unassembled WGS sequence"/>
</dbReference>
<evidence type="ECO:0000256" key="7">
    <source>
        <dbReference type="HAMAP-Rule" id="MF_00260"/>
    </source>
</evidence>
<evidence type="ECO:0000256" key="5">
    <source>
        <dbReference type="ARBA" id="ARBA00023244"/>
    </source>
</evidence>
<dbReference type="EMBL" id="AGZR01000009">
    <property type="protein sequence ID" value="EPD32093.1"/>
    <property type="molecule type" value="Genomic_DNA"/>
</dbReference>
<comment type="subunit">
    <text evidence="3 7">Monomer.</text>
</comment>
<keyword evidence="5 7" id="KW-0627">Porphyrin biosynthesis</keyword>
<dbReference type="SUPFAM" id="SSF54782">
    <property type="entry name" value="Porphobilinogen deaminase (hydroxymethylbilane synthase), C-terminal domain"/>
    <property type="match status" value="1"/>
</dbReference>
<feature type="modified residue" description="S-(dipyrrolylmethanemethyl)cysteine" evidence="7">
    <location>
        <position position="235"/>
    </location>
</feature>
<reference evidence="10 11" key="1">
    <citation type="submission" date="2013-04" db="EMBL/GenBank/DDBJ databases">
        <title>The Genome Sequence of Propionimicrobium lymphophilum ACS-093-V-SCH5.</title>
        <authorList>
            <consortium name="The Broad Institute Genomics Platform"/>
            <person name="Earl A."/>
            <person name="Ward D."/>
            <person name="Feldgarden M."/>
            <person name="Gevers D."/>
            <person name="Saerens B."/>
            <person name="Vaneechoutte M."/>
            <person name="Walker B."/>
            <person name="Young S."/>
            <person name="Zeng Q."/>
            <person name="Gargeya S."/>
            <person name="Fitzgerald M."/>
            <person name="Haas B."/>
            <person name="Abouelleil A."/>
            <person name="Allen A.W."/>
            <person name="Alvarado L."/>
            <person name="Arachchi H.M."/>
            <person name="Berlin A.M."/>
            <person name="Chapman S.B."/>
            <person name="Gainer-Dewar J."/>
            <person name="Goldberg J."/>
            <person name="Griggs A."/>
            <person name="Gujja S."/>
            <person name="Hansen M."/>
            <person name="Howarth C."/>
            <person name="Imamovic A."/>
            <person name="Ireland A."/>
            <person name="Larimer J."/>
            <person name="McCowan C."/>
            <person name="Murphy C."/>
            <person name="Pearson M."/>
            <person name="Poon T.W."/>
            <person name="Priest M."/>
            <person name="Roberts A."/>
            <person name="Saif S."/>
            <person name="Shea T."/>
            <person name="Sisk P."/>
            <person name="Sykes S."/>
            <person name="Wortman J."/>
            <person name="Nusbaum C."/>
            <person name="Birren B."/>
        </authorList>
    </citation>
    <scope>NUCLEOTIDE SEQUENCE [LARGE SCALE GENOMIC DNA]</scope>
    <source>
        <strain evidence="10 11">ACS-093-V-SCH5</strain>
    </source>
</reference>
<comment type="miscellaneous">
    <text evidence="7">The porphobilinogen subunits are added to the dipyrromethane group.</text>
</comment>
<evidence type="ECO:0000256" key="1">
    <source>
        <dbReference type="ARBA" id="ARBA00002869"/>
    </source>
</evidence>
<comment type="function">
    <text evidence="1 7">Tetrapolymerization of the monopyrrole PBG into the hydroxymethylbilane pre-uroporphyrinogen in several discrete steps.</text>
</comment>
<dbReference type="PRINTS" id="PR00151">
    <property type="entry name" value="PORPHBDMNASE"/>
</dbReference>
<keyword evidence="4 7" id="KW-0808">Transferase</keyword>
<dbReference type="SUPFAM" id="SSF53850">
    <property type="entry name" value="Periplasmic binding protein-like II"/>
    <property type="match status" value="1"/>
</dbReference>
<dbReference type="PANTHER" id="PTHR11557:SF0">
    <property type="entry name" value="PORPHOBILINOGEN DEAMINASE"/>
    <property type="match status" value="1"/>
</dbReference>
<dbReference type="Gene3D" id="3.40.190.10">
    <property type="entry name" value="Periplasmic binding protein-like II"/>
    <property type="match status" value="2"/>
</dbReference>
<dbReference type="EC" id="2.5.1.61" evidence="7"/>
<dbReference type="Pfam" id="PF03900">
    <property type="entry name" value="Porphobil_deamC"/>
    <property type="match status" value="1"/>
</dbReference>
<dbReference type="HAMAP" id="MF_00260">
    <property type="entry name" value="Porphobil_deam"/>
    <property type="match status" value="1"/>
</dbReference>
<dbReference type="AlphaFoldDB" id="S2VX66"/>
<evidence type="ECO:0000256" key="2">
    <source>
        <dbReference type="ARBA" id="ARBA00005638"/>
    </source>
</evidence>
<dbReference type="NCBIfam" id="TIGR00212">
    <property type="entry name" value="hemC"/>
    <property type="match status" value="1"/>
</dbReference>
<dbReference type="HOGENOM" id="CLU_019704_0_2_11"/>
<evidence type="ECO:0000313" key="10">
    <source>
        <dbReference type="EMBL" id="EPD32093.1"/>
    </source>
</evidence>
<evidence type="ECO:0000256" key="4">
    <source>
        <dbReference type="ARBA" id="ARBA00022679"/>
    </source>
</evidence>
<comment type="cofactor">
    <cofactor evidence="7">
        <name>dipyrromethane</name>
        <dbReference type="ChEBI" id="CHEBI:60342"/>
    </cofactor>
    <text evidence="7">Binds 1 dipyrromethane group covalently.</text>
</comment>
<evidence type="ECO:0000256" key="6">
    <source>
        <dbReference type="ARBA" id="ARBA00048169"/>
    </source>
</evidence>
<dbReference type="PIRSF" id="PIRSF001438">
    <property type="entry name" value="4pyrrol_synth_OHMeBilane_synth"/>
    <property type="match status" value="1"/>
</dbReference>
<evidence type="ECO:0000259" key="8">
    <source>
        <dbReference type="Pfam" id="PF01379"/>
    </source>
</evidence>
<feature type="domain" description="Porphobilinogen deaminase N-terminal" evidence="8">
    <location>
        <begin position="2"/>
        <end position="205"/>
    </location>
</feature>
<accession>S2VX66</accession>
<keyword evidence="11" id="KW-1185">Reference proteome</keyword>
<dbReference type="InterPro" id="IPR022417">
    <property type="entry name" value="Porphobilin_deaminase_N"/>
</dbReference>
<dbReference type="InterPro" id="IPR022419">
    <property type="entry name" value="Porphobilin_deaminase_cofac_BS"/>
</dbReference>
<dbReference type="FunFam" id="3.40.190.10:FF:000005">
    <property type="entry name" value="Porphobilinogen deaminase"/>
    <property type="match status" value="1"/>
</dbReference>
<dbReference type="Pfam" id="PF01379">
    <property type="entry name" value="Porphobil_deam"/>
    <property type="match status" value="1"/>
</dbReference>
<comment type="similarity">
    <text evidence="2 7">Belongs to the HMBS family.</text>
</comment>
<dbReference type="GO" id="GO:0006782">
    <property type="term" value="P:protoporphyrinogen IX biosynthetic process"/>
    <property type="evidence" value="ECO:0007669"/>
    <property type="project" value="UniProtKB-UniRule"/>
</dbReference>
<feature type="domain" description="Porphobilinogen deaminase C-terminal" evidence="9">
    <location>
        <begin position="221"/>
        <end position="304"/>
    </location>
</feature>
<name>S2VX66_9ACTN</name>
<dbReference type="GO" id="GO:0004418">
    <property type="term" value="F:hydroxymethylbilane synthase activity"/>
    <property type="evidence" value="ECO:0007669"/>
    <property type="project" value="UniProtKB-UniRule"/>
</dbReference>
<dbReference type="RefSeq" id="WP_016456468.1">
    <property type="nucleotide sequence ID" value="NZ_KE150269.1"/>
</dbReference>
<proteinExistence type="inferred from homology"/>
<dbReference type="GO" id="GO:0005737">
    <property type="term" value="C:cytoplasm"/>
    <property type="evidence" value="ECO:0007669"/>
    <property type="project" value="UniProtKB-UniRule"/>
</dbReference>
<evidence type="ECO:0000256" key="3">
    <source>
        <dbReference type="ARBA" id="ARBA00011245"/>
    </source>
</evidence>
<evidence type="ECO:0000313" key="11">
    <source>
        <dbReference type="Proteomes" id="UP000014417"/>
    </source>
</evidence>
<dbReference type="STRING" id="883161.HMPREF9306_01657"/>
<comment type="caution">
    <text evidence="10">The sequence shown here is derived from an EMBL/GenBank/DDBJ whole genome shotgun (WGS) entry which is preliminary data.</text>
</comment>
<dbReference type="PANTHER" id="PTHR11557">
    <property type="entry name" value="PORPHOBILINOGEN DEAMINASE"/>
    <property type="match status" value="1"/>
</dbReference>
<evidence type="ECO:0000259" key="9">
    <source>
        <dbReference type="Pfam" id="PF03900"/>
    </source>
</evidence>
<dbReference type="InterPro" id="IPR000860">
    <property type="entry name" value="HemC"/>
</dbReference>
<dbReference type="InterPro" id="IPR022418">
    <property type="entry name" value="Porphobilinogen_deaminase_C"/>
</dbReference>
<organism evidence="10 11">
    <name type="scientific">Propionimicrobium lymphophilum ACS-093-V-SCH5</name>
    <dbReference type="NCBI Taxonomy" id="883161"/>
    <lineage>
        <taxon>Bacteria</taxon>
        <taxon>Bacillati</taxon>
        <taxon>Actinomycetota</taxon>
        <taxon>Actinomycetes</taxon>
        <taxon>Propionibacteriales</taxon>
        <taxon>Propionibacteriaceae</taxon>
        <taxon>Propionimicrobium</taxon>
    </lineage>
</organism>
<protein>
    <recommendedName>
        <fullName evidence="7">Porphobilinogen deaminase</fullName>
        <shortName evidence="7">PBG</shortName>
        <ecNumber evidence="7">2.5.1.61</ecNumber>
    </recommendedName>
    <alternativeName>
        <fullName evidence="7">Hydroxymethylbilane synthase</fullName>
        <shortName evidence="7">HMBS</shortName>
    </alternativeName>
    <alternativeName>
        <fullName evidence="7">Pre-uroporphyrinogen synthase</fullName>
    </alternativeName>
</protein>
<dbReference type="PROSITE" id="PS00533">
    <property type="entry name" value="PORPHOBILINOGEN_DEAM"/>
    <property type="match status" value="1"/>
</dbReference>
<gene>
    <name evidence="7" type="primary">hemC</name>
    <name evidence="10" type="ORF">HMPREF9306_01657</name>
</gene>